<gene>
    <name evidence="1" type="ORF">GCM10023235_20910</name>
</gene>
<dbReference type="SUPFAM" id="SSF81901">
    <property type="entry name" value="HCP-like"/>
    <property type="match status" value="1"/>
</dbReference>
<proteinExistence type="predicted"/>
<evidence type="ECO:0000313" key="2">
    <source>
        <dbReference type="Proteomes" id="UP001501752"/>
    </source>
</evidence>
<dbReference type="Pfam" id="PF08238">
    <property type="entry name" value="Sel1"/>
    <property type="match status" value="3"/>
</dbReference>
<dbReference type="Gene3D" id="1.25.40.10">
    <property type="entry name" value="Tetratricopeptide repeat domain"/>
    <property type="match status" value="1"/>
</dbReference>
<dbReference type="EMBL" id="BAABIS010000001">
    <property type="protein sequence ID" value="GAA4844352.1"/>
    <property type="molecule type" value="Genomic_DNA"/>
</dbReference>
<protein>
    <recommendedName>
        <fullName evidence="3">Sel1 repeat family protein</fullName>
    </recommendedName>
</protein>
<sequence>MIDDRYLFDICRHLFDEAVGGDEGSGQQLGAFTPELERLALAGDTGAQDLLGGIATSLTADHAAAARWFALSAAAGSPVGARSLGRLYAEGTGVERDTARAVGLFRTAAAGGDAPAKADLALMARGGRVELPADEILVLLTEAAAAGTAGASAALGDLLDEDGRPAEALARWTEAAAGGHERATATAADRYRDGVGTDRDPVRAVQHYLMLLDHGNGDGVHQALALARGLTDDQVRDACRLAGRDDHARAILDTVRD</sequence>
<keyword evidence="2" id="KW-1185">Reference proteome</keyword>
<dbReference type="RefSeq" id="WP_345696506.1">
    <property type="nucleotide sequence ID" value="NZ_BAABIS010000001.1"/>
</dbReference>
<evidence type="ECO:0000313" key="1">
    <source>
        <dbReference type="EMBL" id="GAA4844352.1"/>
    </source>
</evidence>
<reference evidence="2" key="1">
    <citation type="journal article" date="2019" name="Int. J. Syst. Evol. Microbiol.">
        <title>The Global Catalogue of Microorganisms (GCM) 10K type strain sequencing project: providing services to taxonomists for standard genome sequencing and annotation.</title>
        <authorList>
            <consortium name="The Broad Institute Genomics Platform"/>
            <consortium name="The Broad Institute Genome Sequencing Center for Infectious Disease"/>
            <person name="Wu L."/>
            <person name="Ma J."/>
        </authorList>
    </citation>
    <scope>NUCLEOTIDE SEQUENCE [LARGE SCALE GENOMIC DNA]</scope>
    <source>
        <strain evidence="2">JCM 13006</strain>
    </source>
</reference>
<dbReference type="PANTHER" id="PTHR11102">
    <property type="entry name" value="SEL-1-LIKE PROTEIN"/>
    <property type="match status" value="1"/>
</dbReference>
<evidence type="ECO:0008006" key="3">
    <source>
        <dbReference type="Google" id="ProtNLM"/>
    </source>
</evidence>
<dbReference type="InterPro" id="IPR011990">
    <property type="entry name" value="TPR-like_helical_dom_sf"/>
</dbReference>
<organism evidence="1 2">
    <name type="scientific">Kitasatospora terrestris</name>
    <dbReference type="NCBI Taxonomy" id="258051"/>
    <lineage>
        <taxon>Bacteria</taxon>
        <taxon>Bacillati</taxon>
        <taxon>Actinomycetota</taxon>
        <taxon>Actinomycetes</taxon>
        <taxon>Kitasatosporales</taxon>
        <taxon>Streptomycetaceae</taxon>
        <taxon>Kitasatospora</taxon>
    </lineage>
</organism>
<dbReference type="PANTHER" id="PTHR11102:SF160">
    <property type="entry name" value="ERAD-ASSOCIATED E3 UBIQUITIN-PROTEIN LIGASE COMPONENT HRD3"/>
    <property type="match status" value="1"/>
</dbReference>
<dbReference type="InterPro" id="IPR050767">
    <property type="entry name" value="Sel1_AlgK"/>
</dbReference>
<dbReference type="Proteomes" id="UP001501752">
    <property type="component" value="Unassembled WGS sequence"/>
</dbReference>
<dbReference type="InterPro" id="IPR006597">
    <property type="entry name" value="Sel1-like"/>
</dbReference>
<name>A0ABP9DG49_9ACTN</name>
<dbReference type="SMART" id="SM00671">
    <property type="entry name" value="SEL1"/>
    <property type="match status" value="4"/>
</dbReference>
<accession>A0ABP9DG49</accession>
<comment type="caution">
    <text evidence="1">The sequence shown here is derived from an EMBL/GenBank/DDBJ whole genome shotgun (WGS) entry which is preliminary data.</text>
</comment>